<comment type="caution">
    <text evidence="4">The sequence shown here is derived from an EMBL/GenBank/DDBJ whole genome shotgun (WGS) entry which is preliminary data.</text>
</comment>
<dbReference type="HAMAP" id="MF_00528">
    <property type="entry name" value="Maf"/>
    <property type="match status" value="1"/>
</dbReference>
<protein>
    <recommendedName>
        <fullName evidence="3">dTTP/UTP pyrophosphatase</fullName>
        <shortName evidence="3">dTTPase/UTPase</shortName>
        <ecNumber evidence="3">3.6.1.9</ecNumber>
    </recommendedName>
    <alternativeName>
        <fullName evidence="3">Nucleoside triphosphate pyrophosphatase</fullName>
    </alternativeName>
    <alternativeName>
        <fullName evidence="3">Nucleotide pyrophosphatase</fullName>
        <shortName evidence="3">Nucleotide PPase</shortName>
    </alternativeName>
</protein>
<dbReference type="Gene3D" id="3.90.950.10">
    <property type="match status" value="1"/>
</dbReference>
<evidence type="ECO:0000256" key="1">
    <source>
        <dbReference type="ARBA" id="ARBA00001968"/>
    </source>
</evidence>
<dbReference type="GO" id="GO:0005737">
    <property type="term" value="C:cytoplasm"/>
    <property type="evidence" value="ECO:0007669"/>
    <property type="project" value="UniProtKB-SubCell"/>
</dbReference>
<dbReference type="GO" id="GO:0036221">
    <property type="term" value="F:UTP diphosphatase activity"/>
    <property type="evidence" value="ECO:0007669"/>
    <property type="project" value="RHEA"/>
</dbReference>
<dbReference type="EC" id="3.6.1.9" evidence="3"/>
<dbReference type="InterPro" id="IPR003697">
    <property type="entry name" value="Maf-like"/>
</dbReference>
<dbReference type="PANTHER" id="PTHR43213">
    <property type="entry name" value="BIFUNCTIONAL DTTP/UTP PYROPHOSPHATASE/METHYLTRANSFERASE PROTEIN-RELATED"/>
    <property type="match status" value="1"/>
</dbReference>
<evidence type="ECO:0000313" key="4">
    <source>
        <dbReference type="EMBL" id="RHJ88626.1"/>
    </source>
</evidence>
<proteinExistence type="inferred from homology"/>
<organism evidence="4 5">
    <name type="scientific">Emergencia timonensis</name>
    <dbReference type="NCBI Taxonomy" id="1776384"/>
    <lineage>
        <taxon>Bacteria</taxon>
        <taxon>Bacillati</taxon>
        <taxon>Bacillota</taxon>
        <taxon>Clostridia</taxon>
        <taxon>Peptostreptococcales</taxon>
        <taxon>Anaerovoracaceae</taxon>
        <taxon>Emergencia</taxon>
    </lineage>
</organism>
<dbReference type="PIRSF" id="PIRSF006305">
    <property type="entry name" value="Maf"/>
    <property type="match status" value="1"/>
</dbReference>
<gene>
    <name evidence="4" type="primary">maf</name>
    <name evidence="4" type="ORF">DW099_09620</name>
</gene>
<dbReference type="Proteomes" id="UP000284841">
    <property type="component" value="Unassembled WGS sequence"/>
</dbReference>
<keyword evidence="3" id="KW-0546">Nucleotide metabolism</keyword>
<dbReference type="OrthoDB" id="9807767at2"/>
<evidence type="ECO:0000256" key="3">
    <source>
        <dbReference type="HAMAP-Rule" id="MF_00528"/>
    </source>
</evidence>
<comment type="similarity">
    <text evidence="3">Belongs to the Maf family. YhdE subfamily.</text>
</comment>
<keyword evidence="5" id="KW-1185">Reference proteome</keyword>
<feature type="site" description="Important for substrate specificity" evidence="3">
    <location>
        <position position="99"/>
    </location>
</feature>
<dbReference type="InterPro" id="IPR029001">
    <property type="entry name" value="ITPase-like_fam"/>
</dbReference>
<dbReference type="SUPFAM" id="SSF52972">
    <property type="entry name" value="ITPase-like"/>
    <property type="match status" value="1"/>
</dbReference>
<comment type="catalytic activity">
    <reaction evidence="3">
        <text>UTP + H2O = UMP + diphosphate + H(+)</text>
        <dbReference type="Rhea" id="RHEA:29395"/>
        <dbReference type="ChEBI" id="CHEBI:15377"/>
        <dbReference type="ChEBI" id="CHEBI:15378"/>
        <dbReference type="ChEBI" id="CHEBI:33019"/>
        <dbReference type="ChEBI" id="CHEBI:46398"/>
        <dbReference type="ChEBI" id="CHEBI:57865"/>
        <dbReference type="EC" id="3.6.1.9"/>
    </reaction>
</comment>
<evidence type="ECO:0000313" key="5">
    <source>
        <dbReference type="Proteomes" id="UP000284841"/>
    </source>
</evidence>
<dbReference type="Pfam" id="PF02545">
    <property type="entry name" value="Maf"/>
    <property type="match status" value="1"/>
</dbReference>
<dbReference type="PANTHER" id="PTHR43213:SF5">
    <property type="entry name" value="BIFUNCTIONAL DTTP_UTP PYROPHOSPHATASE_METHYLTRANSFERASE PROTEIN-RELATED"/>
    <property type="match status" value="1"/>
</dbReference>
<comment type="caution">
    <text evidence="3">Lacks conserved residue(s) required for the propagation of feature annotation.</text>
</comment>
<reference evidence="4 5" key="1">
    <citation type="submission" date="2018-08" db="EMBL/GenBank/DDBJ databases">
        <title>A genome reference for cultivated species of the human gut microbiota.</title>
        <authorList>
            <person name="Zou Y."/>
            <person name="Xue W."/>
            <person name="Luo G."/>
        </authorList>
    </citation>
    <scope>NUCLEOTIDE SEQUENCE [LARGE SCALE GENOMIC DNA]</scope>
    <source>
        <strain evidence="4 5">AM07-24</strain>
    </source>
</reference>
<dbReference type="NCBIfam" id="TIGR00172">
    <property type="entry name" value="maf"/>
    <property type="match status" value="1"/>
</dbReference>
<accession>A0A415E4P5</accession>
<dbReference type="STRING" id="1776384.GCA_900086585_04286"/>
<feature type="site" description="Important for substrate specificity" evidence="3">
    <location>
        <position position="182"/>
    </location>
</feature>
<comment type="catalytic activity">
    <reaction evidence="3">
        <text>dTTP + H2O = dTMP + diphosphate + H(+)</text>
        <dbReference type="Rhea" id="RHEA:28534"/>
        <dbReference type="ChEBI" id="CHEBI:15377"/>
        <dbReference type="ChEBI" id="CHEBI:15378"/>
        <dbReference type="ChEBI" id="CHEBI:33019"/>
        <dbReference type="ChEBI" id="CHEBI:37568"/>
        <dbReference type="ChEBI" id="CHEBI:63528"/>
        <dbReference type="EC" id="3.6.1.9"/>
    </reaction>
</comment>
<feature type="active site" description="Proton acceptor" evidence="3">
    <location>
        <position position="98"/>
    </location>
</feature>
<evidence type="ECO:0000256" key="2">
    <source>
        <dbReference type="ARBA" id="ARBA00022801"/>
    </source>
</evidence>
<comment type="cofactor">
    <cofactor evidence="1 3">
        <name>a divalent metal cation</name>
        <dbReference type="ChEBI" id="CHEBI:60240"/>
    </cofactor>
</comment>
<dbReference type="GO" id="GO:0036218">
    <property type="term" value="F:dTTP diphosphatase activity"/>
    <property type="evidence" value="ECO:0007669"/>
    <property type="project" value="RHEA"/>
</dbReference>
<comment type="subcellular location">
    <subcellularLocation>
        <location evidence="3">Cytoplasm</location>
    </subcellularLocation>
</comment>
<dbReference type="CDD" id="cd00555">
    <property type="entry name" value="Maf"/>
    <property type="match status" value="1"/>
</dbReference>
<sequence>MPQKSGEKVPHICYHNFCSVKHKEVYKMQKKIILASSSPRRIEMMKKHGFDPEIRPADIDETLPAGIGMRDAVLFLALKKALSIEQCAEKGSVIIAADTVVYKDGIMGKPKDRQDAFEMLSKIRNTSHFVTTGVALIAAGENYKKIFCDVTEVFCRDYTDKEINDYLDTAEPYDKAGAYAIQGIFGKYIDHYKGSFDNVVGFPWELIEEELQHF</sequence>
<dbReference type="AlphaFoldDB" id="A0A415E4P5"/>
<name>A0A415E4P5_9FIRM</name>
<dbReference type="EMBL" id="QRMS01000002">
    <property type="protein sequence ID" value="RHJ88626.1"/>
    <property type="molecule type" value="Genomic_DNA"/>
</dbReference>
<dbReference type="GO" id="GO:0009117">
    <property type="term" value="P:nucleotide metabolic process"/>
    <property type="evidence" value="ECO:0007669"/>
    <property type="project" value="UniProtKB-KW"/>
</dbReference>
<feature type="site" description="Important for substrate specificity" evidence="3">
    <location>
        <position position="40"/>
    </location>
</feature>
<comment type="function">
    <text evidence="3">Nucleoside triphosphate pyrophosphatase that hydrolyzes dTTP and UTP. May have a dual role in cell division arrest and in preventing the incorporation of modified nucleotides into cellular nucleic acids.</text>
</comment>
<keyword evidence="2 3" id="KW-0378">Hydrolase</keyword>
<keyword evidence="3" id="KW-0963">Cytoplasm</keyword>